<dbReference type="Gene3D" id="1.10.510.10">
    <property type="entry name" value="Transferase(Phosphotransferase) domain 1"/>
    <property type="match status" value="1"/>
</dbReference>
<keyword evidence="6" id="KW-0067">ATP-binding</keyword>
<dbReference type="GO" id="GO:0000147">
    <property type="term" value="P:actin cortical patch assembly"/>
    <property type="evidence" value="ECO:0007669"/>
    <property type="project" value="TreeGrafter"/>
</dbReference>
<feature type="compositionally biased region" description="Polar residues" evidence="9">
    <location>
        <begin position="806"/>
        <end position="815"/>
    </location>
</feature>
<dbReference type="FunFam" id="1.10.510.10:FF:000853">
    <property type="entry name" value="Related to ARK1-Actin Regulating Kinase"/>
    <property type="match status" value="1"/>
</dbReference>
<feature type="region of interest" description="Disordered" evidence="9">
    <location>
        <begin position="571"/>
        <end position="786"/>
    </location>
</feature>
<keyword evidence="3" id="KW-0808">Transferase</keyword>
<dbReference type="Pfam" id="PF00069">
    <property type="entry name" value="Pkinase"/>
    <property type="match status" value="1"/>
</dbReference>
<keyword evidence="12" id="KW-1185">Reference proteome</keyword>
<name>A0A9P5TRT6_GYMJU</name>
<evidence type="ECO:0000256" key="1">
    <source>
        <dbReference type="ARBA" id="ARBA00012513"/>
    </source>
</evidence>
<evidence type="ECO:0000256" key="7">
    <source>
        <dbReference type="ARBA" id="ARBA00047899"/>
    </source>
</evidence>
<dbReference type="SUPFAM" id="SSF56112">
    <property type="entry name" value="Protein kinase-like (PK-like)"/>
    <property type="match status" value="1"/>
</dbReference>
<feature type="compositionally biased region" description="Low complexity" evidence="9">
    <location>
        <begin position="622"/>
        <end position="634"/>
    </location>
</feature>
<feature type="compositionally biased region" description="Polar residues" evidence="9">
    <location>
        <begin position="1175"/>
        <end position="1185"/>
    </location>
</feature>
<feature type="compositionally biased region" description="Basic and acidic residues" evidence="9">
    <location>
        <begin position="753"/>
        <end position="762"/>
    </location>
</feature>
<gene>
    <name evidence="11" type="ORF">CPB84DRAFT_1764569</name>
</gene>
<feature type="region of interest" description="Disordered" evidence="9">
    <location>
        <begin position="1145"/>
        <end position="1286"/>
    </location>
</feature>
<organism evidence="11 12">
    <name type="scientific">Gymnopilus junonius</name>
    <name type="common">Spectacular rustgill mushroom</name>
    <name type="synonym">Gymnopilus spectabilis subsp. junonius</name>
    <dbReference type="NCBI Taxonomy" id="109634"/>
    <lineage>
        <taxon>Eukaryota</taxon>
        <taxon>Fungi</taxon>
        <taxon>Dikarya</taxon>
        <taxon>Basidiomycota</taxon>
        <taxon>Agaricomycotina</taxon>
        <taxon>Agaricomycetes</taxon>
        <taxon>Agaricomycetidae</taxon>
        <taxon>Agaricales</taxon>
        <taxon>Agaricineae</taxon>
        <taxon>Hymenogastraceae</taxon>
        <taxon>Gymnopilus</taxon>
    </lineage>
</organism>
<feature type="compositionally biased region" description="Low complexity" evidence="9">
    <location>
        <begin position="1094"/>
        <end position="1103"/>
    </location>
</feature>
<dbReference type="PANTHER" id="PTHR22967">
    <property type="entry name" value="SERINE/THREONINE PROTEIN KINASE"/>
    <property type="match status" value="1"/>
</dbReference>
<dbReference type="EC" id="2.7.11.1" evidence="1"/>
<evidence type="ECO:0000256" key="4">
    <source>
        <dbReference type="ARBA" id="ARBA00022741"/>
    </source>
</evidence>
<feature type="compositionally biased region" description="Polar residues" evidence="9">
    <location>
        <begin position="1072"/>
        <end position="1082"/>
    </location>
</feature>
<evidence type="ECO:0000256" key="6">
    <source>
        <dbReference type="ARBA" id="ARBA00022840"/>
    </source>
</evidence>
<dbReference type="PROSITE" id="PS50011">
    <property type="entry name" value="PROTEIN_KINASE_DOM"/>
    <property type="match status" value="1"/>
</dbReference>
<feature type="compositionally biased region" description="Polar residues" evidence="9">
    <location>
        <begin position="940"/>
        <end position="958"/>
    </location>
</feature>
<dbReference type="GO" id="GO:0007015">
    <property type="term" value="P:actin filament organization"/>
    <property type="evidence" value="ECO:0007669"/>
    <property type="project" value="TreeGrafter"/>
</dbReference>
<feature type="compositionally biased region" description="Basic and acidic residues" evidence="9">
    <location>
        <begin position="732"/>
        <end position="742"/>
    </location>
</feature>
<feature type="compositionally biased region" description="Basic and acidic residues" evidence="9">
    <location>
        <begin position="1244"/>
        <end position="1254"/>
    </location>
</feature>
<dbReference type="GO" id="GO:0004674">
    <property type="term" value="F:protein serine/threonine kinase activity"/>
    <property type="evidence" value="ECO:0007669"/>
    <property type="project" value="UniProtKB-KW"/>
</dbReference>
<dbReference type="GO" id="GO:0005737">
    <property type="term" value="C:cytoplasm"/>
    <property type="evidence" value="ECO:0007669"/>
    <property type="project" value="TreeGrafter"/>
</dbReference>
<feature type="region of interest" description="Disordered" evidence="9">
    <location>
        <begin position="806"/>
        <end position="882"/>
    </location>
</feature>
<keyword evidence="4" id="KW-0547">Nucleotide-binding</keyword>
<protein>
    <recommendedName>
        <fullName evidence="1">non-specific serine/threonine protein kinase</fullName>
        <ecNumber evidence="1">2.7.11.1</ecNumber>
    </recommendedName>
</protein>
<evidence type="ECO:0000313" key="12">
    <source>
        <dbReference type="Proteomes" id="UP000724874"/>
    </source>
</evidence>
<feature type="compositionally biased region" description="Basic and acidic residues" evidence="9">
    <location>
        <begin position="1015"/>
        <end position="1024"/>
    </location>
</feature>
<evidence type="ECO:0000256" key="8">
    <source>
        <dbReference type="ARBA" id="ARBA00048679"/>
    </source>
</evidence>
<feature type="region of interest" description="Disordered" evidence="9">
    <location>
        <begin position="385"/>
        <end position="421"/>
    </location>
</feature>
<feature type="compositionally biased region" description="Polar residues" evidence="9">
    <location>
        <begin position="1039"/>
        <end position="1055"/>
    </location>
</feature>
<dbReference type="GO" id="GO:0005524">
    <property type="term" value="F:ATP binding"/>
    <property type="evidence" value="ECO:0007669"/>
    <property type="project" value="UniProtKB-KW"/>
</dbReference>
<evidence type="ECO:0000256" key="3">
    <source>
        <dbReference type="ARBA" id="ARBA00022679"/>
    </source>
</evidence>
<dbReference type="InterPro" id="IPR011009">
    <property type="entry name" value="Kinase-like_dom_sf"/>
</dbReference>
<reference evidence="11" key="1">
    <citation type="submission" date="2020-11" db="EMBL/GenBank/DDBJ databases">
        <authorList>
            <consortium name="DOE Joint Genome Institute"/>
            <person name="Ahrendt S."/>
            <person name="Riley R."/>
            <person name="Andreopoulos W."/>
            <person name="LaButti K."/>
            <person name="Pangilinan J."/>
            <person name="Ruiz-duenas F.J."/>
            <person name="Barrasa J.M."/>
            <person name="Sanchez-Garcia M."/>
            <person name="Camarero S."/>
            <person name="Miyauchi S."/>
            <person name="Serrano A."/>
            <person name="Linde D."/>
            <person name="Babiker R."/>
            <person name="Drula E."/>
            <person name="Ayuso-Fernandez I."/>
            <person name="Pacheco R."/>
            <person name="Padilla G."/>
            <person name="Ferreira P."/>
            <person name="Barriuso J."/>
            <person name="Kellner H."/>
            <person name="Castanera R."/>
            <person name="Alfaro M."/>
            <person name="Ramirez L."/>
            <person name="Pisabarro A.G."/>
            <person name="Kuo A."/>
            <person name="Tritt A."/>
            <person name="Lipzen A."/>
            <person name="He G."/>
            <person name="Yan M."/>
            <person name="Ng V."/>
            <person name="Cullen D."/>
            <person name="Martin F."/>
            <person name="Rosso M.-N."/>
            <person name="Henrissat B."/>
            <person name="Hibbett D."/>
            <person name="Martinez A.T."/>
            <person name="Grigoriev I.V."/>
        </authorList>
    </citation>
    <scope>NUCLEOTIDE SEQUENCE</scope>
    <source>
        <strain evidence="11">AH 44721</strain>
    </source>
</reference>
<dbReference type="OrthoDB" id="2018507at2759"/>
<feature type="compositionally biased region" description="Polar residues" evidence="9">
    <location>
        <begin position="574"/>
        <end position="583"/>
    </location>
</feature>
<feature type="region of interest" description="Disordered" evidence="9">
    <location>
        <begin position="940"/>
        <end position="1132"/>
    </location>
</feature>
<feature type="compositionally biased region" description="Acidic residues" evidence="9">
    <location>
        <begin position="965"/>
        <end position="974"/>
    </location>
</feature>
<keyword evidence="5" id="KW-0418">Kinase</keyword>
<proteinExistence type="predicted"/>
<feature type="compositionally biased region" description="Polar residues" evidence="9">
    <location>
        <begin position="1218"/>
        <end position="1228"/>
    </location>
</feature>
<feature type="compositionally biased region" description="Polar residues" evidence="9">
    <location>
        <begin position="391"/>
        <end position="402"/>
    </location>
</feature>
<evidence type="ECO:0000313" key="11">
    <source>
        <dbReference type="EMBL" id="KAF8910082.1"/>
    </source>
</evidence>
<comment type="catalytic activity">
    <reaction evidence="8">
        <text>L-seryl-[protein] + ATP = O-phospho-L-seryl-[protein] + ADP + H(+)</text>
        <dbReference type="Rhea" id="RHEA:17989"/>
        <dbReference type="Rhea" id="RHEA-COMP:9863"/>
        <dbReference type="Rhea" id="RHEA-COMP:11604"/>
        <dbReference type="ChEBI" id="CHEBI:15378"/>
        <dbReference type="ChEBI" id="CHEBI:29999"/>
        <dbReference type="ChEBI" id="CHEBI:30616"/>
        <dbReference type="ChEBI" id="CHEBI:83421"/>
        <dbReference type="ChEBI" id="CHEBI:456216"/>
        <dbReference type="EC" id="2.7.11.1"/>
    </reaction>
</comment>
<evidence type="ECO:0000256" key="5">
    <source>
        <dbReference type="ARBA" id="ARBA00022777"/>
    </source>
</evidence>
<dbReference type="PANTHER" id="PTHR22967:SF57">
    <property type="entry name" value="AUXILIN, ISOFORM A-RELATED"/>
    <property type="match status" value="1"/>
</dbReference>
<comment type="caution">
    <text evidence="11">The sequence shown here is derived from an EMBL/GenBank/DDBJ whole genome shotgun (WGS) entry which is preliminary data.</text>
</comment>
<dbReference type="CDD" id="cd14037">
    <property type="entry name" value="STKc_NAK_like"/>
    <property type="match status" value="1"/>
</dbReference>
<keyword evidence="2" id="KW-0723">Serine/threonine-protein kinase</keyword>
<evidence type="ECO:0000259" key="10">
    <source>
        <dbReference type="PROSITE" id="PS50011"/>
    </source>
</evidence>
<evidence type="ECO:0000256" key="9">
    <source>
        <dbReference type="SAM" id="MobiDB-lite"/>
    </source>
</evidence>
<dbReference type="EMBL" id="JADNYJ010000007">
    <property type="protein sequence ID" value="KAF8910082.1"/>
    <property type="molecule type" value="Genomic_DNA"/>
</dbReference>
<sequence>MANQQAYQAYPQSKGTLLPGQTISVNNYTVQVERYLSQGGFAHVYLVRTPAPVYNTTHHVLKRIAVASEAMLTEVKKEVDIMRLLKGHPNIVHFIDAAWHKLPNGTFEVFILMEYCPGGGIIDMMNRRLRERLTEAEILQIFVDVCEGVAYMHSSRPPLLHRDLKVENILQSSPTSFKLCDFGSAATVQNLPSNTQEVRALEADLNKHTTLQYRAPEMVDVYSKRPINEKSDVWALGVLLYKLCYYTTPFEEHGPLAIINVQYHIPPYPVYSQDMNMLIGSMLREHGSQRPTVFELLNHVHRLRGTKSKFSYNIPVPPPLFPRGQSAAAKSPVSNPLEGLVTYATPPTKPTVSHYEPRLPPNLPIMNQGIQARDKVLDAIAPMRRGRPTASHGSSRPSSPQKNSHDRQTDKENVTNWSSDDFANEQDKAWQAVAGKNTTQKDASSTNDGWVVVDSEKKFGAEKSKQLAGFGDDFAERLWTSADPNSTSEGDINTSVLKPTDPPITSLAFTGTSKLRVKPDRLAQNKNKDAFEGLGLMTSVPKTAPTLGEARKLRTGLAVMSVSSTYENFYRNAGKSNSNSDRPTPSPQPKYLSLSPVQPQAISPLPTPGSSNSAYFRPSPSPSKASPSPATTTADGPTIESRFPSLEELDARFTPSSSQPVNALYPSAVNDASPRYTPHARLTDRRSQYFSSTTGVSASGTGGNLLKLSNPTNTSHLVDGVRSEHVTGSAMRDPKERRKPDESVDGTVYSRADSNRVIRKESPLISLQEGNSSTRPLGVKKQPSSVSIEHALGGGEVANAADNQATQGIPSSSVTPKLPPRPPASPVAFSSNDSLIPPRLPPRPSTSQASTPPRDWLTGEDPEESKVTKLHTPSDVPILRESPSKRASFIESSNFIIPSSVTAQPSYPSERLVDDLSLDASPTVAKFKRSFPAIDHIDTQKSNLVSSSGLTDNWSPVSTRREFDVDSSSEDEGPEEPKGAAVSSVVAQKRLASRAKGRQSSVHELVHQYGGGVVAKEKEKERDPYAQPGPYSIVKPTKLTPSPIGNTTKTTSVPPQVNKDRDRPLPPPIATKPSTSARSRPQSMFIFPSKSADSSTSPTTTNLLPPPESKPRAVRRTSISDMSPNVVSPVTPLPISTRATAVSAENGLTQKPFPERIAHIPLTSIDTSAPFEPVRQTTTGLSRTPTKVHRKPPPGPSPSPDKTALKQRRLSVKAEPHPTSTARSTKLPGNSPRKPPVSLNDEEPAARPEERPPSPERPYQGKSAEASQPLPDILPKRAGIVQGDDR</sequence>
<evidence type="ECO:0000256" key="2">
    <source>
        <dbReference type="ARBA" id="ARBA00022527"/>
    </source>
</evidence>
<feature type="compositionally biased region" description="Polar residues" evidence="9">
    <location>
        <begin position="707"/>
        <end position="716"/>
    </location>
</feature>
<feature type="compositionally biased region" description="Basic and acidic residues" evidence="9">
    <location>
        <begin position="403"/>
        <end position="413"/>
    </location>
</feature>
<comment type="catalytic activity">
    <reaction evidence="7">
        <text>L-threonyl-[protein] + ATP = O-phospho-L-threonyl-[protein] + ADP + H(+)</text>
        <dbReference type="Rhea" id="RHEA:46608"/>
        <dbReference type="Rhea" id="RHEA-COMP:11060"/>
        <dbReference type="Rhea" id="RHEA-COMP:11605"/>
        <dbReference type="ChEBI" id="CHEBI:15378"/>
        <dbReference type="ChEBI" id="CHEBI:30013"/>
        <dbReference type="ChEBI" id="CHEBI:30616"/>
        <dbReference type="ChEBI" id="CHEBI:61977"/>
        <dbReference type="ChEBI" id="CHEBI:456216"/>
        <dbReference type="EC" id="2.7.11.1"/>
    </reaction>
</comment>
<accession>A0A9P5TRT6</accession>
<feature type="domain" description="Protein kinase" evidence="10">
    <location>
        <begin position="30"/>
        <end position="304"/>
    </location>
</feature>
<dbReference type="Proteomes" id="UP000724874">
    <property type="component" value="Unassembled WGS sequence"/>
</dbReference>
<feature type="compositionally biased region" description="Polar residues" evidence="9">
    <location>
        <begin position="1117"/>
        <end position="1128"/>
    </location>
</feature>
<dbReference type="SMART" id="SM00220">
    <property type="entry name" value="S_TKc"/>
    <property type="match status" value="1"/>
</dbReference>
<dbReference type="InterPro" id="IPR000719">
    <property type="entry name" value="Prot_kinase_dom"/>
</dbReference>